<comment type="subcellular location">
    <subcellularLocation>
        <location evidence="1">Cell membrane</location>
        <topology evidence="1">Single-pass membrane protein</topology>
    </subcellularLocation>
</comment>
<dbReference type="InterPro" id="IPR036737">
    <property type="entry name" value="OmpA-like_sf"/>
</dbReference>
<keyword evidence="9" id="KW-0966">Cell projection</keyword>
<dbReference type="RefSeq" id="WP_173657882.1">
    <property type="nucleotide sequence ID" value="NZ_JAOUSE010000038.1"/>
</dbReference>
<feature type="domain" description="OmpA-like" evidence="8">
    <location>
        <begin position="123"/>
        <end position="245"/>
    </location>
</feature>
<evidence type="ECO:0000256" key="1">
    <source>
        <dbReference type="ARBA" id="ARBA00004162"/>
    </source>
</evidence>
<evidence type="ECO:0000256" key="2">
    <source>
        <dbReference type="ARBA" id="ARBA00008914"/>
    </source>
</evidence>
<protein>
    <submittedName>
        <fullName evidence="9">Flagellar motor protein MotB</fullName>
    </submittedName>
</protein>
<keyword evidence="4" id="KW-0812">Transmembrane</keyword>
<evidence type="ECO:0000256" key="4">
    <source>
        <dbReference type="ARBA" id="ARBA00022692"/>
    </source>
</evidence>
<keyword evidence="9" id="KW-0969">Cilium</keyword>
<dbReference type="Pfam" id="PF13677">
    <property type="entry name" value="MotB_plug"/>
    <property type="match status" value="1"/>
</dbReference>
<proteinExistence type="inferred from homology"/>
<evidence type="ECO:0000313" key="10">
    <source>
        <dbReference type="Proteomes" id="UP001208656"/>
    </source>
</evidence>
<dbReference type="Gene3D" id="3.30.1330.60">
    <property type="entry name" value="OmpA-like domain"/>
    <property type="match status" value="1"/>
</dbReference>
<dbReference type="PROSITE" id="PS51123">
    <property type="entry name" value="OMPA_2"/>
    <property type="match status" value="1"/>
</dbReference>
<dbReference type="SUPFAM" id="SSF103088">
    <property type="entry name" value="OmpA-like"/>
    <property type="match status" value="1"/>
</dbReference>
<reference evidence="9 10" key="1">
    <citation type="submission" date="2022-10" db="EMBL/GenBank/DDBJ databases">
        <title>Description of Fervidibacillus gen. nov. in the family Fervidibacillaceae fam. nov. with two species, Fervidibacillus albus sp. nov., and Fervidibacillus halotolerans sp. nov., isolated from tidal flat sediments.</title>
        <authorList>
            <person name="Kwon K.K."/>
            <person name="Yang S.-H."/>
        </authorList>
    </citation>
    <scope>NUCLEOTIDE SEQUENCE [LARGE SCALE GENOMIC DNA]</scope>
    <source>
        <strain evidence="9 10">DSM 23332</strain>
    </source>
</reference>
<comment type="similarity">
    <text evidence="2">Belongs to the MotB family.</text>
</comment>
<dbReference type="Proteomes" id="UP001208656">
    <property type="component" value="Unassembled WGS sequence"/>
</dbReference>
<dbReference type="PANTHER" id="PTHR30329">
    <property type="entry name" value="STATOR ELEMENT OF FLAGELLAR MOTOR COMPLEX"/>
    <property type="match status" value="1"/>
</dbReference>
<accession>A0ABT2WHA6</accession>
<dbReference type="PANTHER" id="PTHR30329:SF21">
    <property type="entry name" value="LIPOPROTEIN YIAD-RELATED"/>
    <property type="match status" value="1"/>
</dbReference>
<keyword evidence="5" id="KW-1133">Transmembrane helix</keyword>
<dbReference type="EMBL" id="JAOUSE010000038">
    <property type="protein sequence ID" value="MCU9595072.1"/>
    <property type="molecule type" value="Genomic_DNA"/>
</dbReference>
<gene>
    <name evidence="9" type="primary">motB</name>
    <name evidence="9" type="ORF">OEV82_11555</name>
</gene>
<dbReference type="InterPro" id="IPR025713">
    <property type="entry name" value="MotB-like_N_dom"/>
</dbReference>
<keyword evidence="10" id="KW-1185">Reference proteome</keyword>
<keyword evidence="3" id="KW-1003">Cell membrane</keyword>
<organism evidence="9 10">
    <name type="scientific">Pallidibacillus thermolactis</name>
    <dbReference type="NCBI Taxonomy" id="251051"/>
    <lineage>
        <taxon>Bacteria</taxon>
        <taxon>Bacillati</taxon>
        <taxon>Bacillota</taxon>
        <taxon>Bacilli</taxon>
        <taxon>Bacillales</taxon>
        <taxon>Bacillaceae</taxon>
        <taxon>Pallidibacillus</taxon>
    </lineage>
</organism>
<evidence type="ECO:0000256" key="3">
    <source>
        <dbReference type="ARBA" id="ARBA00022475"/>
    </source>
</evidence>
<dbReference type="InterPro" id="IPR050330">
    <property type="entry name" value="Bact_OuterMem_StrucFunc"/>
</dbReference>
<keyword evidence="9" id="KW-0282">Flagellum</keyword>
<dbReference type="NCBIfam" id="NF005831">
    <property type="entry name" value="PRK07734.1"/>
    <property type="match status" value="1"/>
</dbReference>
<evidence type="ECO:0000256" key="6">
    <source>
        <dbReference type="ARBA" id="ARBA00023136"/>
    </source>
</evidence>
<dbReference type="CDD" id="cd07185">
    <property type="entry name" value="OmpA_C-like"/>
    <property type="match status" value="1"/>
</dbReference>
<dbReference type="InterPro" id="IPR006665">
    <property type="entry name" value="OmpA-like"/>
</dbReference>
<name>A0ABT2WHA6_9BACI</name>
<keyword evidence="6 7" id="KW-0472">Membrane</keyword>
<evidence type="ECO:0000256" key="5">
    <source>
        <dbReference type="ARBA" id="ARBA00022989"/>
    </source>
</evidence>
<evidence type="ECO:0000256" key="7">
    <source>
        <dbReference type="PROSITE-ProRule" id="PRU00473"/>
    </source>
</evidence>
<sequence length="268" mass="30650">MRIRKRHEEKEQKDSWLLPYSDLMTLLLALFIVLFASSSVDAQKFQAISKVFGDIFSSGTHVLEYPSPIPEAENKVNSNEDKVNDKHSFSHNEYNQFKQIKERIDSYIFSKNLEGKLQTSLSDEGLLLTINDTILFDSGSAEIREHDKQIAREISHLLVINPPHNVVITGHTDNVPIHNSNFESNWELSVTRAVNFMELLLENEKLDPRWFSAKGFGPYQPIASNESASGRQQNRRVEVLILPNNKLSQQDEETIGNKIDNEKSNNID</sequence>
<comment type="caution">
    <text evidence="9">The sequence shown here is derived from an EMBL/GenBank/DDBJ whole genome shotgun (WGS) entry which is preliminary data.</text>
</comment>
<evidence type="ECO:0000313" key="9">
    <source>
        <dbReference type="EMBL" id="MCU9595072.1"/>
    </source>
</evidence>
<dbReference type="Pfam" id="PF00691">
    <property type="entry name" value="OmpA"/>
    <property type="match status" value="1"/>
</dbReference>
<evidence type="ECO:0000259" key="8">
    <source>
        <dbReference type="PROSITE" id="PS51123"/>
    </source>
</evidence>